<proteinExistence type="predicted"/>
<evidence type="ECO:0000313" key="2">
    <source>
        <dbReference type="Proteomes" id="UP000190027"/>
    </source>
</evidence>
<gene>
    <name evidence="1" type="ORF">SAMN02745704_01096</name>
</gene>
<dbReference type="AlphaFoldDB" id="A0A1T4WLZ2"/>
<name>A0A1T4WLZ2_9BACT</name>
<accession>A0A1T4WLZ2</accession>
<dbReference type="Proteomes" id="UP000190027">
    <property type="component" value="Unassembled WGS sequence"/>
</dbReference>
<dbReference type="RefSeq" id="WP_078716665.1">
    <property type="nucleotide sequence ID" value="NZ_FUYC01000003.1"/>
</dbReference>
<dbReference type="EMBL" id="FUYC01000003">
    <property type="protein sequence ID" value="SKA78167.1"/>
    <property type="molecule type" value="Genomic_DNA"/>
</dbReference>
<keyword evidence="2" id="KW-1185">Reference proteome</keyword>
<reference evidence="1 2" key="1">
    <citation type="submission" date="2017-02" db="EMBL/GenBank/DDBJ databases">
        <authorList>
            <person name="Peterson S.W."/>
        </authorList>
    </citation>
    <scope>NUCLEOTIDE SEQUENCE [LARGE SCALE GENOMIC DNA]</scope>
    <source>
        <strain evidence="1 2">DSM 16080</strain>
    </source>
</reference>
<dbReference type="STRING" id="1121449.SAMN02745704_01096"/>
<organism evidence="1 2">
    <name type="scientific">Paucidesulfovibrio gracilis DSM 16080</name>
    <dbReference type="NCBI Taxonomy" id="1121449"/>
    <lineage>
        <taxon>Bacteria</taxon>
        <taxon>Pseudomonadati</taxon>
        <taxon>Thermodesulfobacteriota</taxon>
        <taxon>Desulfovibrionia</taxon>
        <taxon>Desulfovibrionales</taxon>
        <taxon>Desulfovibrionaceae</taxon>
        <taxon>Paucidesulfovibrio</taxon>
    </lineage>
</organism>
<protein>
    <submittedName>
        <fullName evidence="1">Uncharacterized protein</fullName>
    </submittedName>
</protein>
<evidence type="ECO:0000313" key="1">
    <source>
        <dbReference type="EMBL" id="SKA78167.1"/>
    </source>
</evidence>
<sequence length="203" mass="22663">MIKLFESTSENHEVNTYEELIAAFDATTASIEEDYESFPKRAKTITGIDSNRADDHLKAPGNAGVYAREFIAAYLRGVAKKIIVRDCIQYTLDNVFDGISKPIEFETHVEAARVLVALSFINDYGSMLYEAAFLGFIEHAPRDVMENVSKGFIRFSEACKAQASQDEIEYPLDDALMEMGMDPASLVEMLLKIQVETELKAAV</sequence>